<protein>
    <submittedName>
        <fullName evidence="2">Uncharacterized protein</fullName>
    </submittedName>
</protein>
<proteinExistence type="predicted"/>
<dbReference type="EMBL" id="BLXT01000273">
    <property type="protein sequence ID" value="GFN75498.1"/>
    <property type="molecule type" value="Genomic_DNA"/>
</dbReference>
<keyword evidence="3" id="KW-1185">Reference proteome</keyword>
<comment type="caution">
    <text evidence="2">The sequence shown here is derived from an EMBL/GenBank/DDBJ whole genome shotgun (WGS) entry which is preliminary data.</text>
</comment>
<feature type="region of interest" description="Disordered" evidence="1">
    <location>
        <begin position="12"/>
        <end position="58"/>
    </location>
</feature>
<gene>
    <name evidence="2" type="ORF">PoB_000200400</name>
</gene>
<accession>A0AAV3XZY3</accession>
<organism evidence="2 3">
    <name type="scientific">Plakobranchus ocellatus</name>
    <dbReference type="NCBI Taxonomy" id="259542"/>
    <lineage>
        <taxon>Eukaryota</taxon>
        <taxon>Metazoa</taxon>
        <taxon>Spiralia</taxon>
        <taxon>Lophotrochozoa</taxon>
        <taxon>Mollusca</taxon>
        <taxon>Gastropoda</taxon>
        <taxon>Heterobranchia</taxon>
        <taxon>Euthyneura</taxon>
        <taxon>Panpulmonata</taxon>
        <taxon>Sacoglossa</taxon>
        <taxon>Placobranchoidea</taxon>
        <taxon>Plakobranchidae</taxon>
        <taxon>Plakobranchus</taxon>
    </lineage>
</organism>
<evidence type="ECO:0000313" key="3">
    <source>
        <dbReference type="Proteomes" id="UP000735302"/>
    </source>
</evidence>
<dbReference type="AlphaFoldDB" id="A0AAV3XZY3"/>
<evidence type="ECO:0000313" key="2">
    <source>
        <dbReference type="EMBL" id="GFN75498.1"/>
    </source>
</evidence>
<feature type="compositionally biased region" description="Low complexity" evidence="1">
    <location>
        <begin position="19"/>
        <end position="28"/>
    </location>
</feature>
<evidence type="ECO:0000256" key="1">
    <source>
        <dbReference type="SAM" id="MobiDB-lite"/>
    </source>
</evidence>
<name>A0AAV3XZY3_9GAST</name>
<reference evidence="2 3" key="1">
    <citation type="journal article" date="2021" name="Elife">
        <title>Chloroplast acquisition without the gene transfer in kleptoplastic sea slugs, Plakobranchus ocellatus.</title>
        <authorList>
            <person name="Maeda T."/>
            <person name="Takahashi S."/>
            <person name="Yoshida T."/>
            <person name="Shimamura S."/>
            <person name="Takaki Y."/>
            <person name="Nagai Y."/>
            <person name="Toyoda A."/>
            <person name="Suzuki Y."/>
            <person name="Arimoto A."/>
            <person name="Ishii H."/>
            <person name="Satoh N."/>
            <person name="Nishiyama T."/>
            <person name="Hasebe M."/>
            <person name="Maruyama T."/>
            <person name="Minagawa J."/>
            <person name="Obokata J."/>
            <person name="Shigenobu S."/>
        </authorList>
    </citation>
    <scope>NUCLEOTIDE SEQUENCE [LARGE SCALE GENOMIC DNA]</scope>
</reference>
<dbReference type="Proteomes" id="UP000735302">
    <property type="component" value="Unassembled WGS sequence"/>
</dbReference>
<sequence length="71" mass="7787">MKYRLQGVFAIPASPTPPDCSTSTPTGPHADYYRNAKRKIPSQGRMNPTQAPAREFQPATTLSLVVSHQCD</sequence>